<dbReference type="AlphaFoldDB" id="A0A1B7WRS5"/>
<dbReference type="PATRIC" id="fig|1710896.3.peg.965"/>
<dbReference type="EMBL" id="LJOW01000188">
    <property type="protein sequence ID" value="OBQ39819.1"/>
    <property type="molecule type" value="Genomic_DNA"/>
</dbReference>
<name>A0A1B7WRS5_APHFL</name>
<gene>
    <name evidence="1" type="ORF">AN484_22995</name>
</gene>
<sequence>MVKVFLICSGLGNVNRGFESFTQECFDALSQVPELDINLFKGGGESKKRQIVLWNFPRDSWLATYLGTLTSRGAYYIEQPSLTFSLFTYKSVARSVGVIEKHRLHSALPISLG</sequence>
<reference evidence="1 2" key="1">
    <citation type="submission" date="2015-09" db="EMBL/GenBank/DDBJ databases">
        <title>Aphanizomenon flos-aquae WA102.</title>
        <authorList>
            <person name="Driscoll C."/>
        </authorList>
    </citation>
    <scope>NUCLEOTIDE SEQUENCE [LARGE SCALE GENOMIC DNA]</scope>
    <source>
        <strain evidence="1">WA102</strain>
    </source>
</reference>
<comment type="caution">
    <text evidence="1">The sequence shown here is derived from an EMBL/GenBank/DDBJ whole genome shotgun (WGS) entry which is preliminary data.</text>
</comment>
<accession>A0A1B7WRS5</accession>
<organism evidence="1 2">
    <name type="scientific">Aphanizomenon flos-aquae WA102</name>
    <dbReference type="NCBI Taxonomy" id="1710896"/>
    <lineage>
        <taxon>Bacteria</taxon>
        <taxon>Bacillati</taxon>
        <taxon>Cyanobacteriota</taxon>
        <taxon>Cyanophyceae</taxon>
        <taxon>Nostocales</taxon>
        <taxon>Aphanizomenonaceae</taxon>
        <taxon>Aphanizomenon</taxon>
    </lineage>
</organism>
<dbReference type="Proteomes" id="UP000092093">
    <property type="component" value="Unassembled WGS sequence"/>
</dbReference>
<proteinExistence type="predicted"/>
<evidence type="ECO:0000313" key="2">
    <source>
        <dbReference type="Proteomes" id="UP000092093"/>
    </source>
</evidence>
<protein>
    <submittedName>
        <fullName evidence="1">Uncharacterized protein</fullName>
    </submittedName>
</protein>
<evidence type="ECO:0000313" key="1">
    <source>
        <dbReference type="EMBL" id="OBQ39819.1"/>
    </source>
</evidence>